<organism evidence="2 3">
    <name type="scientific">Rhizobium leguminosarum</name>
    <dbReference type="NCBI Taxonomy" id="384"/>
    <lineage>
        <taxon>Bacteria</taxon>
        <taxon>Pseudomonadati</taxon>
        <taxon>Pseudomonadota</taxon>
        <taxon>Alphaproteobacteria</taxon>
        <taxon>Hyphomicrobiales</taxon>
        <taxon>Rhizobiaceae</taxon>
        <taxon>Rhizobium/Agrobacterium group</taxon>
        <taxon>Rhizobium</taxon>
    </lineage>
</organism>
<feature type="domain" description="FRG" evidence="1">
    <location>
        <begin position="4"/>
        <end position="27"/>
    </location>
</feature>
<dbReference type="InterPro" id="IPR014966">
    <property type="entry name" value="FRG-dom"/>
</dbReference>
<dbReference type="EMBL" id="CP018231">
    <property type="protein sequence ID" value="API56870.1"/>
    <property type="molecule type" value="Genomic_DNA"/>
</dbReference>
<proteinExistence type="predicted"/>
<dbReference type="AlphaFoldDB" id="A0A1L3ZMT0"/>
<dbReference type="Proteomes" id="UP000183050">
    <property type="component" value="Plasmid unnamed3"/>
</dbReference>
<sequence length="27" mass="2958">MALVHATAPRPLLDWSESPCVSLFFAV</sequence>
<name>A0A1L3ZMT0_RHILE</name>
<geneLocation type="plasmid" evidence="3">
    <name>unnamed3 sequence</name>
</geneLocation>
<dbReference type="Pfam" id="PF08867">
    <property type="entry name" value="FRG"/>
    <property type="match status" value="1"/>
</dbReference>
<evidence type="ECO:0000313" key="3">
    <source>
        <dbReference type="Proteomes" id="UP000183050"/>
    </source>
</evidence>
<evidence type="ECO:0000313" key="2">
    <source>
        <dbReference type="EMBL" id="API56870.1"/>
    </source>
</evidence>
<keyword evidence="2" id="KW-0614">Plasmid</keyword>
<accession>A0A1L3ZMT0</accession>
<gene>
    <name evidence="2" type="ORF">BMW22_36125</name>
</gene>
<evidence type="ECO:0000259" key="1">
    <source>
        <dbReference type="Pfam" id="PF08867"/>
    </source>
</evidence>
<protein>
    <recommendedName>
        <fullName evidence="1">FRG domain-containing protein</fullName>
    </recommendedName>
</protein>
<reference evidence="2 3" key="1">
    <citation type="submission" date="2016-11" db="EMBL/GenBank/DDBJ databases">
        <title>Rhizobium leguminosarum bv. viciae strain Vaf12 isolated from Vavilovia formosa root nodules from Russia, Dagestan.</title>
        <authorList>
            <person name="Kimeklis A."/>
        </authorList>
    </citation>
    <scope>NUCLEOTIDE SEQUENCE [LARGE SCALE GENOMIC DNA]</scope>
    <source>
        <strain evidence="2 3">Vaf-108</strain>
        <plasmid evidence="3">Plasmid unnamed3 sequence</plasmid>
    </source>
</reference>